<evidence type="ECO:0000313" key="9">
    <source>
        <dbReference type="EMBL" id="QLY28906.1"/>
    </source>
</evidence>
<dbReference type="PANTHER" id="PTHR30136">
    <property type="entry name" value="HELIX-TURN-HELIX TRANSCRIPTIONAL REGULATOR, ICLR FAMILY"/>
    <property type="match status" value="1"/>
</dbReference>
<name>A0A7D6YZY5_9NOCA</name>
<feature type="domain" description="HTH iclR-type" evidence="7">
    <location>
        <begin position="14"/>
        <end position="75"/>
    </location>
</feature>
<keyword evidence="4" id="KW-0804">Transcription</keyword>
<dbReference type="Proteomes" id="UP000515512">
    <property type="component" value="Chromosome"/>
</dbReference>
<dbReference type="RefSeq" id="WP_181580112.1">
    <property type="nucleotide sequence ID" value="NZ_CP059399.1"/>
</dbReference>
<dbReference type="GO" id="GO:0003677">
    <property type="term" value="F:DNA binding"/>
    <property type="evidence" value="ECO:0007669"/>
    <property type="project" value="UniProtKB-KW"/>
</dbReference>
<dbReference type="SMART" id="SM00346">
    <property type="entry name" value="HTH_ICLR"/>
    <property type="match status" value="1"/>
</dbReference>
<dbReference type="EMBL" id="CP059399">
    <property type="protein sequence ID" value="QLY28906.1"/>
    <property type="molecule type" value="Genomic_DNA"/>
</dbReference>
<dbReference type="KEGG" id="nhu:H0264_26745"/>
<evidence type="ECO:0000259" key="7">
    <source>
        <dbReference type="PROSITE" id="PS51077"/>
    </source>
</evidence>
<evidence type="ECO:0000256" key="2">
    <source>
        <dbReference type="ARBA" id="ARBA00023015"/>
    </source>
</evidence>
<dbReference type="InterPro" id="IPR036390">
    <property type="entry name" value="WH_DNA-bd_sf"/>
</dbReference>
<keyword evidence="1" id="KW-0319">Glycerol metabolism</keyword>
<dbReference type="Pfam" id="PF01614">
    <property type="entry name" value="IclR_C"/>
    <property type="match status" value="1"/>
</dbReference>
<evidence type="ECO:0000256" key="1">
    <source>
        <dbReference type="ARBA" id="ARBA00022798"/>
    </source>
</evidence>
<comment type="function">
    <text evidence="5">May be an activator protein for the gylABX operon.</text>
</comment>
<evidence type="ECO:0000256" key="5">
    <source>
        <dbReference type="ARBA" id="ARBA00058938"/>
    </source>
</evidence>
<evidence type="ECO:0000313" key="10">
    <source>
        <dbReference type="Proteomes" id="UP000515512"/>
    </source>
</evidence>
<dbReference type="GO" id="GO:0003700">
    <property type="term" value="F:DNA-binding transcription factor activity"/>
    <property type="evidence" value="ECO:0007669"/>
    <property type="project" value="TreeGrafter"/>
</dbReference>
<dbReference type="InterPro" id="IPR029016">
    <property type="entry name" value="GAF-like_dom_sf"/>
</dbReference>
<dbReference type="InterPro" id="IPR036388">
    <property type="entry name" value="WH-like_DNA-bd_sf"/>
</dbReference>
<dbReference type="Gene3D" id="3.30.450.40">
    <property type="match status" value="1"/>
</dbReference>
<dbReference type="InterPro" id="IPR005471">
    <property type="entry name" value="Tscrpt_reg_IclR_N"/>
</dbReference>
<organism evidence="9 10">
    <name type="scientific">Nocardia huaxiensis</name>
    <dbReference type="NCBI Taxonomy" id="2755382"/>
    <lineage>
        <taxon>Bacteria</taxon>
        <taxon>Bacillati</taxon>
        <taxon>Actinomycetota</taxon>
        <taxon>Actinomycetes</taxon>
        <taxon>Mycobacteriales</taxon>
        <taxon>Nocardiaceae</taxon>
        <taxon>Nocardia</taxon>
    </lineage>
</organism>
<dbReference type="FunFam" id="1.10.10.10:FF:000056">
    <property type="entry name" value="IclR family transcriptional regulator"/>
    <property type="match status" value="1"/>
</dbReference>
<evidence type="ECO:0000256" key="3">
    <source>
        <dbReference type="ARBA" id="ARBA00023125"/>
    </source>
</evidence>
<dbReference type="GO" id="GO:0006071">
    <property type="term" value="P:glycerol metabolic process"/>
    <property type="evidence" value="ECO:0007669"/>
    <property type="project" value="UniProtKB-KW"/>
</dbReference>
<dbReference type="Pfam" id="PF09339">
    <property type="entry name" value="HTH_IclR"/>
    <property type="match status" value="1"/>
</dbReference>
<accession>A0A7D6YZY5</accession>
<dbReference type="PANTHER" id="PTHR30136:SF24">
    <property type="entry name" value="HTH-TYPE TRANSCRIPTIONAL REPRESSOR ALLR"/>
    <property type="match status" value="1"/>
</dbReference>
<evidence type="ECO:0000259" key="8">
    <source>
        <dbReference type="PROSITE" id="PS51078"/>
    </source>
</evidence>
<dbReference type="InterPro" id="IPR050707">
    <property type="entry name" value="HTH_MetabolicPath_Reg"/>
</dbReference>
<keyword evidence="3" id="KW-0238">DNA-binding</keyword>
<evidence type="ECO:0000256" key="4">
    <source>
        <dbReference type="ARBA" id="ARBA00023163"/>
    </source>
</evidence>
<dbReference type="GO" id="GO:0045892">
    <property type="term" value="P:negative regulation of DNA-templated transcription"/>
    <property type="evidence" value="ECO:0007669"/>
    <property type="project" value="TreeGrafter"/>
</dbReference>
<gene>
    <name evidence="9" type="ORF">H0264_26745</name>
</gene>
<protein>
    <recommendedName>
        <fullName evidence="6">Glycerol operon regulatory protein</fullName>
    </recommendedName>
</protein>
<dbReference type="AlphaFoldDB" id="A0A7D6YZY5"/>
<proteinExistence type="predicted"/>
<keyword evidence="2" id="KW-0805">Transcription regulation</keyword>
<feature type="domain" description="IclR-ED" evidence="8">
    <location>
        <begin position="76"/>
        <end position="254"/>
    </location>
</feature>
<keyword evidence="10" id="KW-1185">Reference proteome</keyword>
<evidence type="ECO:0000256" key="6">
    <source>
        <dbReference type="ARBA" id="ARBA00070406"/>
    </source>
</evidence>
<dbReference type="PROSITE" id="PS51078">
    <property type="entry name" value="ICLR_ED"/>
    <property type="match status" value="1"/>
</dbReference>
<dbReference type="InterPro" id="IPR014757">
    <property type="entry name" value="Tscrpt_reg_IclR_C"/>
</dbReference>
<dbReference type="SUPFAM" id="SSF55781">
    <property type="entry name" value="GAF domain-like"/>
    <property type="match status" value="1"/>
</dbReference>
<reference evidence="9 10" key="1">
    <citation type="submission" date="2020-07" db="EMBL/GenBank/DDBJ databases">
        <authorList>
            <person name="Zhuang K."/>
            <person name="Ran Y."/>
        </authorList>
    </citation>
    <scope>NUCLEOTIDE SEQUENCE [LARGE SCALE GENOMIC DNA]</scope>
    <source>
        <strain evidence="9 10">WCH-YHL-001</strain>
    </source>
</reference>
<sequence>MTAANPPRERSGSVQSLERAFTLLETMADHGGTMGVSQLATESGLPLPTIHRLVRTLVDLGYLHQTPSRQYMLGPKLIKLGESSARMLSTQALPHLTRLVDELGESANMAMLDGDRIVYVAQVPSRHSMRMFTEVGRRVLPHCTAVGKAILAGMPPDKVRDLLQRTGMPAYTPHTLTDPKQFAHQLAHTAETGYATDEGEQELGVRCIAVALPEAPARLAISISGPVGRMTEDLLTRAVPLLTQVSRALSNDLR</sequence>
<dbReference type="Gene3D" id="1.10.10.10">
    <property type="entry name" value="Winged helix-like DNA-binding domain superfamily/Winged helix DNA-binding domain"/>
    <property type="match status" value="1"/>
</dbReference>
<dbReference type="SUPFAM" id="SSF46785">
    <property type="entry name" value="Winged helix' DNA-binding domain"/>
    <property type="match status" value="1"/>
</dbReference>
<dbReference type="PROSITE" id="PS51077">
    <property type="entry name" value="HTH_ICLR"/>
    <property type="match status" value="1"/>
</dbReference>